<sequence length="513" mass="59832">MLQIRRIIQLLEQGQSKRKIALSLHSGRHTIDGYIHRIEQSGLELQQLSKLSDADLGALLYTGNREQEPDRRLEDLQSRFSYFHSELCRTGVTKLTLWQEYRLEVPDGYSYSQFCEHLVNDKRKSSATMHFEHKPAERVQVDFAGKKLSYVDISTSEIITCPVLVCVLPFSGYSYIEALPYATQEYLYPALGRCMSYFGGVPANVLSDNMKQYVKKSNRYEPVFSEVCEQWSLYYNTSLSATRVAKPKDKPSVEQAVHLAYMRVYAPLRNKIFYSLKELNDNIIKCLDIHHNKHLQNRTYNRRELFEQHELPLLKALPAEPFVLKHTVVAKVQKNYHIILGEDWHQYSVPYQHIGKKVKIIYDADEVEVYLDLRRIAVHRRNYRKHGYTTLEEHMPEKHKKYRQTKGWDADYFLGKAKQLGVCSHKIMSRILESKTFTEQAYNACLGLLRLSGQYGEDRFENACKRAVNAPRVNYRLISDILSNNLDKEQTDQMTIFSSIPDHENIRGPQAYN</sequence>
<organism evidence="3">
    <name type="scientific">Lentimicrobium saccharophilum</name>
    <dbReference type="NCBI Taxonomy" id="1678841"/>
    <lineage>
        <taxon>Bacteria</taxon>
        <taxon>Pseudomonadati</taxon>
        <taxon>Bacteroidota</taxon>
        <taxon>Bacteroidia</taxon>
        <taxon>Bacteroidales</taxon>
        <taxon>Lentimicrobiaceae</taxon>
        <taxon>Lentimicrobium</taxon>
    </lineage>
</organism>
<dbReference type="PANTHER" id="PTHR35004">
    <property type="entry name" value="TRANSPOSASE RV3428C-RELATED"/>
    <property type="match status" value="1"/>
</dbReference>
<evidence type="ECO:0000259" key="2">
    <source>
        <dbReference type="PROSITE" id="PS50994"/>
    </source>
</evidence>
<dbReference type="PANTHER" id="PTHR35004:SF8">
    <property type="entry name" value="TRANSPOSASE RV3428C-RELATED"/>
    <property type="match status" value="1"/>
</dbReference>
<dbReference type="EMBL" id="DF968183">
    <property type="protein sequence ID" value="GAP44796.1"/>
    <property type="molecule type" value="Genomic_DNA"/>
</dbReference>
<evidence type="ECO:0000313" key="4">
    <source>
        <dbReference type="Proteomes" id="UP000053091"/>
    </source>
</evidence>
<dbReference type="Pfam" id="PF22483">
    <property type="entry name" value="Mu-transpos_C_2"/>
    <property type="match status" value="1"/>
</dbReference>
<dbReference type="Proteomes" id="UP000053091">
    <property type="component" value="Unassembled WGS sequence"/>
</dbReference>
<proteinExistence type="inferred from homology"/>
<dbReference type="NCBIfam" id="NF033546">
    <property type="entry name" value="transpos_IS21"/>
    <property type="match status" value="1"/>
</dbReference>
<dbReference type="GO" id="GO:0003676">
    <property type="term" value="F:nucleic acid binding"/>
    <property type="evidence" value="ECO:0007669"/>
    <property type="project" value="InterPro"/>
</dbReference>
<evidence type="ECO:0000256" key="1">
    <source>
        <dbReference type="ARBA" id="ARBA00009277"/>
    </source>
</evidence>
<dbReference type="GO" id="GO:0015074">
    <property type="term" value="P:DNA integration"/>
    <property type="evidence" value="ECO:0007669"/>
    <property type="project" value="InterPro"/>
</dbReference>
<gene>
    <name evidence="3" type="ORF">TBC1_12607</name>
</gene>
<dbReference type="AlphaFoldDB" id="A0A0S7BUZ0"/>
<name>A0A0S7BUZ0_9BACT</name>
<protein>
    <submittedName>
        <fullName evidence="3">Transposase</fullName>
    </submittedName>
</protein>
<dbReference type="InterPro" id="IPR054353">
    <property type="entry name" value="IstA-like_C"/>
</dbReference>
<comment type="similarity">
    <text evidence="1">Belongs to the transposase IS21/IS408/IS1162 family.</text>
</comment>
<feature type="domain" description="Integrase catalytic" evidence="2">
    <location>
        <begin position="131"/>
        <end position="326"/>
    </location>
</feature>
<evidence type="ECO:0000313" key="3">
    <source>
        <dbReference type="EMBL" id="GAP44796.1"/>
    </source>
</evidence>
<accession>A0A0S7BUZ0</accession>
<dbReference type="PATRIC" id="fig|1678841.3.peg.3337"/>
<dbReference type="PROSITE" id="PS50994">
    <property type="entry name" value="INTEGRASE"/>
    <property type="match status" value="1"/>
</dbReference>
<dbReference type="InterPro" id="IPR001584">
    <property type="entry name" value="Integrase_cat-core"/>
</dbReference>
<dbReference type="Gene3D" id="3.30.420.10">
    <property type="entry name" value="Ribonuclease H-like superfamily/Ribonuclease H"/>
    <property type="match status" value="1"/>
</dbReference>
<reference evidence="3" key="1">
    <citation type="journal article" date="2015" name="Genome Announc.">
        <title>Draft Genome Sequence of Bacteroidales Strain TBC1, a Novel Isolate from a Methanogenic Wastewater Treatment System.</title>
        <authorList>
            <person name="Tourlousse D.M."/>
            <person name="Matsuura N."/>
            <person name="Sun L."/>
            <person name="Toyonaga M."/>
            <person name="Kuroda K."/>
            <person name="Ohashi A."/>
            <person name="Cruz R."/>
            <person name="Yamaguchi T."/>
            <person name="Sekiguchi Y."/>
        </authorList>
    </citation>
    <scope>NUCLEOTIDE SEQUENCE [LARGE SCALE GENOMIC DNA]</scope>
    <source>
        <strain evidence="3">TBC1</strain>
    </source>
</reference>
<dbReference type="InterPro" id="IPR036397">
    <property type="entry name" value="RNaseH_sf"/>
</dbReference>
<keyword evidence="4" id="KW-1185">Reference proteome</keyword>